<comment type="similarity">
    <text evidence="2">Belongs to the TMEM214 family.</text>
</comment>
<evidence type="ECO:0000256" key="3">
    <source>
        <dbReference type="ARBA" id="ARBA00011720"/>
    </source>
</evidence>
<dbReference type="AlphaFoldDB" id="A0A6A6LHQ6"/>
<evidence type="ECO:0000256" key="10">
    <source>
        <dbReference type="ARBA" id="ARBA00024938"/>
    </source>
</evidence>
<evidence type="ECO:0000256" key="5">
    <source>
        <dbReference type="ARBA" id="ARBA00022703"/>
    </source>
</evidence>
<keyword evidence="13" id="KW-1185">Reference proteome</keyword>
<keyword evidence="4" id="KW-0812">Transmembrane</keyword>
<keyword evidence="5" id="KW-0053">Apoptosis</keyword>
<organism evidence="12 13">
    <name type="scientific">Hevea brasiliensis</name>
    <name type="common">Para rubber tree</name>
    <name type="synonym">Siphonia brasiliensis</name>
    <dbReference type="NCBI Taxonomy" id="3981"/>
    <lineage>
        <taxon>Eukaryota</taxon>
        <taxon>Viridiplantae</taxon>
        <taxon>Streptophyta</taxon>
        <taxon>Embryophyta</taxon>
        <taxon>Tracheophyta</taxon>
        <taxon>Spermatophyta</taxon>
        <taxon>Magnoliopsida</taxon>
        <taxon>eudicotyledons</taxon>
        <taxon>Gunneridae</taxon>
        <taxon>Pentapetalae</taxon>
        <taxon>rosids</taxon>
        <taxon>fabids</taxon>
        <taxon>Malpighiales</taxon>
        <taxon>Euphorbiaceae</taxon>
        <taxon>Crotonoideae</taxon>
        <taxon>Micrandreae</taxon>
        <taxon>Hevea</taxon>
    </lineage>
</organism>
<comment type="function">
    <text evidence="10">Critical mediator, in cooperation with CASP4, of endoplasmic reticulum-stress induced apoptosis. Required or the activation of CASP4 following endoplasmic reticulum stress.</text>
</comment>
<dbReference type="Proteomes" id="UP000467840">
    <property type="component" value="Chromosome 4"/>
</dbReference>
<accession>A0A6A6LHQ6</accession>
<keyword evidence="6" id="KW-0256">Endoplasmic reticulum</keyword>
<evidence type="ECO:0000256" key="11">
    <source>
        <dbReference type="SAM" id="MobiDB-lite"/>
    </source>
</evidence>
<keyword evidence="7" id="KW-1133">Transmembrane helix</keyword>
<feature type="compositionally biased region" description="Basic residues" evidence="11">
    <location>
        <begin position="37"/>
        <end position="46"/>
    </location>
</feature>
<keyword evidence="9" id="KW-0325">Glycoprotein</keyword>
<comment type="caution">
    <text evidence="12">The sequence shown here is derived from an EMBL/GenBank/DDBJ whole genome shotgun (WGS) entry which is preliminary data.</text>
</comment>
<dbReference type="PANTHER" id="PTHR13448">
    <property type="entry name" value="TRANSMEMBRANE PROTEIN 214"/>
    <property type="match status" value="1"/>
</dbReference>
<evidence type="ECO:0000256" key="8">
    <source>
        <dbReference type="ARBA" id="ARBA00023136"/>
    </source>
</evidence>
<name>A0A6A6LHQ6_HEVBR</name>
<feature type="compositionally biased region" description="Polar residues" evidence="11">
    <location>
        <begin position="52"/>
        <end position="64"/>
    </location>
</feature>
<comment type="subunit">
    <text evidence="3">Constitutively interacts with CASP4; required for the localization of procaspase 4 to the ER.</text>
</comment>
<dbReference type="Pfam" id="PF10151">
    <property type="entry name" value="TMEM214"/>
    <property type="match status" value="1"/>
</dbReference>
<dbReference type="GO" id="GO:0005794">
    <property type="term" value="C:Golgi apparatus"/>
    <property type="evidence" value="ECO:0007669"/>
    <property type="project" value="TreeGrafter"/>
</dbReference>
<feature type="region of interest" description="Disordered" evidence="11">
    <location>
        <begin position="31"/>
        <end position="64"/>
    </location>
</feature>
<dbReference type="EMBL" id="JAAGAX010000010">
    <property type="protein sequence ID" value="KAF2300534.1"/>
    <property type="molecule type" value="Genomic_DNA"/>
</dbReference>
<dbReference type="GO" id="GO:0005789">
    <property type="term" value="C:endoplasmic reticulum membrane"/>
    <property type="evidence" value="ECO:0007669"/>
    <property type="project" value="UniProtKB-SubCell"/>
</dbReference>
<evidence type="ECO:0000313" key="13">
    <source>
        <dbReference type="Proteomes" id="UP000467840"/>
    </source>
</evidence>
<evidence type="ECO:0000256" key="2">
    <source>
        <dbReference type="ARBA" id="ARBA00007984"/>
    </source>
</evidence>
<evidence type="ECO:0000313" key="12">
    <source>
        <dbReference type="EMBL" id="KAF2300534.1"/>
    </source>
</evidence>
<evidence type="ECO:0000256" key="7">
    <source>
        <dbReference type="ARBA" id="ARBA00022989"/>
    </source>
</evidence>
<dbReference type="PANTHER" id="PTHR13448:SF0">
    <property type="entry name" value="TRANSMEMBRANE PROTEIN 214"/>
    <property type="match status" value="1"/>
</dbReference>
<protein>
    <submittedName>
        <fullName evidence="12">Uncharacterized protein</fullName>
    </submittedName>
</protein>
<evidence type="ECO:0000256" key="4">
    <source>
        <dbReference type="ARBA" id="ARBA00022692"/>
    </source>
</evidence>
<gene>
    <name evidence="12" type="ORF">GH714_013969</name>
</gene>
<keyword evidence="8" id="KW-0472">Membrane</keyword>
<sequence>MDENAAHADRFLTEEEQMYIHDDYTKQNDGEWQTVSYHKRSRKHSKLPPPENSSGSHCNGITATSPDVFRSIEQYSEDRRQKILEAQRASALLVNIPSQGTDRRSIPMTTETAMPKLLAESSYETQQDIQLIRFADYFGRAFASVSSAQFPWLKTFREASVSKFVDIPLSHISEDVYKIAVDWLGQRSHEALGSFVLWSLDSIFDDLASHQAAAKGSKKVSQQLPSKSQVAIFVILAMALRRKPDVLINLLPIIRENPKYQGQDKLPVTVWMIAQASLGDLVVGLYMWTHVLLPILSGKSSSNPQYRDLILQLVERILSFPKARPILLNGAIKKGERIVPPSAFELLMRVTFPAPSGRVKATERFEAVYPILKEIALAGSSGSKAMNQVTQQILNSAFKAAGEGVPDLSREASDVFIWCLAQNSECYKQWDLLYLGNLEASVIVLRKLSDEWNEYSVKHPNLDSLRETLKSFMQKYSTYQLYKPILEIGEDHQQPMALTSAVYQSIAD</sequence>
<evidence type="ECO:0000256" key="1">
    <source>
        <dbReference type="ARBA" id="ARBA00004477"/>
    </source>
</evidence>
<evidence type="ECO:0000256" key="9">
    <source>
        <dbReference type="ARBA" id="ARBA00023180"/>
    </source>
</evidence>
<proteinExistence type="inferred from homology"/>
<comment type="subcellular location">
    <subcellularLocation>
        <location evidence="1">Endoplasmic reticulum membrane</location>
        <topology evidence="1">Multi-pass membrane protein</topology>
    </subcellularLocation>
</comment>
<evidence type="ECO:0000256" key="6">
    <source>
        <dbReference type="ARBA" id="ARBA00022824"/>
    </source>
</evidence>
<dbReference type="InterPro" id="IPR019308">
    <property type="entry name" value="TMEM214"/>
</dbReference>
<reference evidence="12 13" key="1">
    <citation type="journal article" date="2020" name="Mol. Plant">
        <title>The Chromosome-Based Rubber Tree Genome Provides New Insights into Spurge Genome Evolution and Rubber Biosynthesis.</title>
        <authorList>
            <person name="Liu J."/>
            <person name="Shi C."/>
            <person name="Shi C.C."/>
            <person name="Li W."/>
            <person name="Zhang Q.J."/>
            <person name="Zhang Y."/>
            <person name="Li K."/>
            <person name="Lu H.F."/>
            <person name="Shi C."/>
            <person name="Zhu S.T."/>
            <person name="Xiao Z.Y."/>
            <person name="Nan H."/>
            <person name="Yue Y."/>
            <person name="Zhu X.G."/>
            <person name="Wu Y."/>
            <person name="Hong X.N."/>
            <person name="Fan G.Y."/>
            <person name="Tong Y."/>
            <person name="Zhang D."/>
            <person name="Mao C.L."/>
            <person name="Liu Y.L."/>
            <person name="Hao S.J."/>
            <person name="Liu W.Q."/>
            <person name="Lv M.Q."/>
            <person name="Zhang H.B."/>
            <person name="Liu Y."/>
            <person name="Hu-Tang G.R."/>
            <person name="Wang J.P."/>
            <person name="Wang J.H."/>
            <person name="Sun Y.H."/>
            <person name="Ni S.B."/>
            <person name="Chen W.B."/>
            <person name="Zhang X.C."/>
            <person name="Jiao Y.N."/>
            <person name="Eichler E.E."/>
            <person name="Li G.H."/>
            <person name="Liu X."/>
            <person name="Gao L.Z."/>
        </authorList>
    </citation>
    <scope>NUCLEOTIDE SEQUENCE [LARGE SCALE GENOMIC DNA]</scope>
    <source>
        <strain evidence="13">cv. GT1</strain>
        <tissue evidence="12">Leaf</tissue>
    </source>
</reference>